<dbReference type="UniPathway" id="UPA00848">
    <property type="reaction ID" value="UER00151"/>
</dbReference>
<dbReference type="KEGG" id="lcm:102363256"/>
<keyword evidence="15" id="KW-0342">GTP-binding</keyword>
<dbReference type="PROSITE" id="PS00860">
    <property type="entry name" value="GTP_CYCLOHYDROL_1_2"/>
    <property type="match status" value="1"/>
</dbReference>
<evidence type="ECO:0000256" key="15">
    <source>
        <dbReference type="ARBA" id="ARBA00023134"/>
    </source>
</evidence>
<evidence type="ECO:0000256" key="17">
    <source>
        <dbReference type="ARBA" id="ARBA00030854"/>
    </source>
</evidence>
<dbReference type="EMBL" id="AFYH01002862">
    <property type="status" value="NOT_ANNOTATED_CDS"/>
    <property type="molecule type" value="Genomic_DNA"/>
</dbReference>
<dbReference type="Ensembl" id="ENSLACT00000021830.2">
    <property type="protein sequence ID" value="ENSLACP00000021689.2"/>
    <property type="gene ID" value="ENSLACG00000019057.2"/>
</dbReference>
<dbReference type="InterPro" id="IPR020602">
    <property type="entry name" value="GTP_CycHdrlase_I_dom"/>
</dbReference>
<keyword evidence="9" id="KW-0021">Allosteric enzyme</keyword>
<gene>
    <name evidence="20" type="primary">GCH1</name>
</gene>
<evidence type="ECO:0000256" key="5">
    <source>
        <dbReference type="ARBA" id="ARBA00008085"/>
    </source>
</evidence>
<evidence type="ECO:0000256" key="18">
    <source>
        <dbReference type="SAM" id="MobiDB-lite"/>
    </source>
</evidence>
<dbReference type="PANTHER" id="PTHR11109:SF11">
    <property type="entry name" value="GTP CYCLOHYDROLASE 1"/>
    <property type="match status" value="1"/>
</dbReference>
<proteinExistence type="inferred from homology"/>
<dbReference type="GO" id="GO:0046654">
    <property type="term" value="P:tetrahydrofolate biosynthetic process"/>
    <property type="evidence" value="ECO:0007669"/>
    <property type="project" value="InterPro"/>
</dbReference>
<dbReference type="PANTHER" id="PTHR11109">
    <property type="entry name" value="GTP CYCLOHYDROLASE I"/>
    <property type="match status" value="1"/>
</dbReference>
<evidence type="ECO:0000256" key="8">
    <source>
        <dbReference type="ARBA" id="ARBA00022490"/>
    </source>
</evidence>
<reference evidence="21" key="1">
    <citation type="submission" date="2011-08" db="EMBL/GenBank/DDBJ databases">
        <title>The draft genome of Latimeria chalumnae.</title>
        <authorList>
            <person name="Di Palma F."/>
            <person name="Alfoldi J."/>
            <person name="Johnson J."/>
            <person name="Berlin A."/>
            <person name="Gnerre S."/>
            <person name="Jaffe D."/>
            <person name="MacCallum I."/>
            <person name="Young S."/>
            <person name="Walker B.J."/>
            <person name="Lander E."/>
            <person name="Lindblad-Toh K."/>
        </authorList>
    </citation>
    <scope>NUCLEOTIDE SEQUENCE [LARGE SCALE GENOMIC DNA]</scope>
    <source>
        <strain evidence="21">Wild caught</strain>
    </source>
</reference>
<reference evidence="20" key="2">
    <citation type="submission" date="2025-08" db="UniProtKB">
        <authorList>
            <consortium name="Ensembl"/>
        </authorList>
    </citation>
    <scope>IDENTIFICATION</scope>
</reference>
<dbReference type="CDD" id="cd00642">
    <property type="entry name" value="GTP_cyclohydro1"/>
    <property type="match status" value="1"/>
</dbReference>
<dbReference type="FunCoup" id="H3BIG8">
    <property type="interactions" value="707"/>
</dbReference>
<evidence type="ECO:0000256" key="2">
    <source>
        <dbReference type="ARBA" id="ARBA00004123"/>
    </source>
</evidence>
<dbReference type="Gene3D" id="1.10.286.10">
    <property type="match status" value="1"/>
</dbReference>
<dbReference type="RefSeq" id="XP_005986532.1">
    <property type="nucleotide sequence ID" value="XM_005986470.3"/>
</dbReference>
<comment type="pathway">
    <text evidence="4">Cofactor biosynthesis; 7,8-dihydroneopterin triphosphate biosynthesis; 7,8-dihydroneopterin triphosphate from GTP: step 1/1.</text>
</comment>
<dbReference type="CTD" id="2643"/>
<dbReference type="GO" id="GO:0008270">
    <property type="term" value="F:zinc ion binding"/>
    <property type="evidence" value="ECO:0007669"/>
    <property type="project" value="TreeGrafter"/>
</dbReference>
<dbReference type="GO" id="GO:0005525">
    <property type="term" value="F:GTP binding"/>
    <property type="evidence" value="ECO:0007669"/>
    <property type="project" value="UniProtKB-KW"/>
</dbReference>
<dbReference type="InParanoid" id="H3BIG8"/>
<feature type="compositionally biased region" description="Basic and acidic residues" evidence="18">
    <location>
        <begin position="26"/>
        <end position="67"/>
    </location>
</feature>
<dbReference type="PROSITE" id="PS00859">
    <property type="entry name" value="GTP_CYCLOHYDROL_1_1"/>
    <property type="match status" value="1"/>
</dbReference>
<name>H3BIG8_LATCH</name>
<evidence type="ECO:0000256" key="6">
    <source>
        <dbReference type="ARBA" id="ARBA00012715"/>
    </source>
</evidence>
<dbReference type="HAMAP" id="MF_00223">
    <property type="entry name" value="FolE"/>
    <property type="match status" value="1"/>
</dbReference>
<dbReference type="InterPro" id="IPR043133">
    <property type="entry name" value="GTP-CH-I_C/QueF"/>
</dbReference>
<keyword evidence="8" id="KW-0963">Cytoplasm</keyword>
<dbReference type="EMBL" id="AFYH01002861">
    <property type="status" value="NOT_ANNOTATED_CDS"/>
    <property type="molecule type" value="Genomic_DNA"/>
</dbReference>
<evidence type="ECO:0000256" key="1">
    <source>
        <dbReference type="ARBA" id="ARBA00001052"/>
    </source>
</evidence>
<evidence type="ECO:0000256" key="11">
    <source>
        <dbReference type="ARBA" id="ARBA00022741"/>
    </source>
</evidence>
<sequence length="252" mass="28217">MESAMQPAAGEKQVAPAASALNGYPSEKDGLAPSAKERQDSLSRADRSARPADSWKEEHTRSVEENERNLPILTAAYSTVLRGLGEDPEREGLRKTPWRAAKAMLFFTKGYQEKITDILNDAIFDEDHDEMVIVKDIDLFSMCEHHLVPFLGKVHIGYLPNKRVLGLSKLARIVEIYSRRLQVQERLTKQIAVAITEALHPAGVGVVIEATHMCMVMRGVQKMNSKTVTSTMLGVFREDPKTREEFLTLIKS</sequence>
<dbReference type="HOGENOM" id="CLU_049768_1_3_1"/>
<dbReference type="SUPFAM" id="SSF55620">
    <property type="entry name" value="Tetrahydrobiopterin biosynthesis enzymes-like"/>
    <property type="match status" value="1"/>
</dbReference>
<keyword evidence="13" id="KW-0862">Zinc</keyword>
<evidence type="ECO:0000256" key="7">
    <source>
        <dbReference type="ARBA" id="ARBA00017272"/>
    </source>
</evidence>
<evidence type="ECO:0000256" key="9">
    <source>
        <dbReference type="ARBA" id="ARBA00022533"/>
    </source>
</evidence>
<keyword evidence="16" id="KW-0539">Nucleus</keyword>
<evidence type="ECO:0000256" key="14">
    <source>
        <dbReference type="ARBA" id="ARBA00023007"/>
    </source>
</evidence>
<dbReference type="eggNOG" id="KOG2698">
    <property type="taxonomic scope" value="Eukaryota"/>
</dbReference>
<keyword evidence="10" id="KW-0479">Metal-binding</keyword>
<dbReference type="Gene3D" id="3.30.1130.10">
    <property type="match status" value="1"/>
</dbReference>
<dbReference type="GO" id="GO:0003934">
    <property type="term" value="F:GTP cyclohydrolase I activity"/>
    <property type="evidence" value="ECO:0007669"/>
    <property type="project" value="UniProtKB-EC"/>
</dbReference>
<organism evidence="20 21">
    <name type="scientific">Latimeria chalumnae</name>
    <name type="common">Coelacanth</name>
    <dbReference type="NCBI Taxonomy" id="7897"/>
    <lineage>
        <taxon>Eukaryota</taxon>
        <taxon>Metazoa</taxon>
        <taxon>Chordata</taxon>
        <taxon>Craniata</taxon>
        <taxon>Vertebrata</taxon>
        <taxon>Euteleostomi</taxon>
        <taxon>Coelacanthiformes</taxon>
        <taxon>Coelacanthidae</taxon>
        <taxon>Latimeria</taxon>
    </lineage>
</organism>
<dbReference type="NCBIfam" id="NF006825">
    <property type="entry name" value="PRK09347.1-2"/>
    <property type="match status" value="1"/>
</dbReference>
<dbReference type="GO" id="GO:0005634">
    <property type="term" value="C:nucleus"/>
    <property type="evidence" value="ECO:0007669"/>
    <property type="project" value="UniProtKB-SubCell"/>
</dbReference>
<dbReference type="NCBIfam" id="TIGR00063">
    <property type="entry name" value="folE"/>
    <property type="match status" value="1"/>
</dbReference>
<dbReference type="AlphaFoldDB" id="H3BIG8"/>
<dbReference type="GO" id="GO:0006729">
    <property type="term" value="P:tetrahydrobiopterin biosynthetic process"/>
    <property type="evidence" value="ECO:0007669"/>
    <property type="project" value="UniProtKB-KW"/>
</dbReference>
<dbReference type="NCBIfam" id="NF006826">
    <property type="entry name" value="PRK09347.1-3"/>
    <property type="match status" value="1"/>
</dbReference>
<feature type="domain" description="GTP cyclohydrolase I" evidence="19">
    <location>
        <begin position="75"/>
        <end position="250"/>
    </location>
</feature>
<dbReference type="InterPro" id="IPR001474">
    <property type="entry name" value="GTP_CycHdrlase_I"/>
</dbReference>
<feature type="region of interest" description="Disordered" evidence="18">
    <location>
        <begin position="1"/>
        <end position="67"/>
    </location>
</feature>
<comment type="subcellular location">
    <subcellularLocation>
        <location evidence="3">Cytoplasm</location>
    </subcellularLocation>
    <subcellularLocation>
        <location evidence="2">Nucleus</location>
    </subcellularLocation>
</comment>
<comment type="catalytic activity">
    <reaction evidence="1">
        <text>GTP + H2O = 7,8-dihydroneopterin 3'-triphosphate + formate + H(+)</text>
        <dbReference type="Rhea" id="RHEA:17473"/>
        <dbReference type="ChEBI" id="CHEBI:15377"/>
        <dbReference type="ChEBI" id="CHEBI:15378"/>
        <dbReference type="ChEBI" id="CHEBI:15740"/>
        <dbReference type="ChEBI" id="CHEBI:37565"/>
        <dbReference type="ChEBI" id="CHEBI:58462"/>
        <dbReference type="EC" id="3.5.4.16"/>
    </reaction>
</comment>
<evidence type="ECO:0000256" key="13">
    <source>
        <dbReference type="ARBA" id="ARBA00022833"/>
    </source>
</evidence>
<dbReference type="EMBL" id="AFYH01002863">
    <property type="status" value="NOT_ANNOTATED_CDS"/>
    <property type="molecule type" value="Genomic_DNA"/>
</dbReference>
<keyword evidence="21" id="KW-1185">Reference proteome</keyword>
<dbReference type="EMBL" id="AFYH01002860">
    <property type="status" value="NOT_ANNOTATED_CDS"/>
    <property type="molecule type" value="Genomic_DNA"/>
</dbReference>
<keyword evidence="14" id="KW-0783">Tetrahydrobiopterin biosynthesis</keyword>
<keyword evidence="12" id="KW-0378">Hydrolase</keyword>
<evidence type="ECO:0000313" key="21">
    <source>
        <dbReference type="Proteomes" id="UP000008672"/>
    </source>
</evidence>
<evidence type="ECO:0000256" key="10">
    <source>
        <dbReference type="ARBA" id="ARBA00022723"/>
    </source>
</evidence>
<dbReference type="EMBL" id="AFYH01002865">
    <property type="status" value="NOT_ANNOTATED_CDS"/>
    <property type="molecule type" value="Genomic_DNA"/>
</dbReference>
<dbReference type="FunFam" id="3.30.1130.10:FF:000012">
    <property type="entry name" value="GTP cyclohydrolase 1"/>
    <property type="match status" value="1"/>
</dbReference>
<dbReference type="Proteomes" id="UP000008672">
    <property type="component" value="Unassembled WGS sequence"/>
</dbReference>
<dbReference type="FunFam" id="1.10.286.10:FF:000003">
    <property type="entry name" value="GTP cyclohydrolase 1"/>
    <property type="match status" value="1"/>
</dbReference>
<dbReference type="GO" id="GO:0036269">
    <property type="term" value="P:swimming behavior"/>
    <property type="evidence" value="ECO:0007669"/>
    <property type="project" value="Ensembl"/>
</dbReference>
<dbReference type="Pfam" id="PF01227">
    <property type="entry name" value="GTP_cyclohydroI"/>
    <property type="match status" value="1"/>
</dbReference>
<dbReference type="OMA" id="CEHMCMS"/>
<dbReference type="GO" id="GO:0005737">
    <property type="term" value="C:cytoplasm"/>
    <property type="evidence" value="ECO:0007669"/>
    <property type="project" value="UniProtKB-SubCell"/>
</dbReference>
<evidence type="ECO:0000256" key="16">
    <source>
        <dbReference type="ARBA" id="ARBA00023242"/>
    </source>
</evidence>
<dbReference type="GeneTree" id="ENSGT00390000013481"/>
<evidence type="ECO:0000256" key="4">
    <source>
        <dbReference type="ARBA" id="ARBA00005080"/>
    </source>
</evidence>
<dbReference type="EMBL" id="AFYH01002868">
    <property type="status" value="NOT_ANNOTATED_CDS"/>
    <property type="molecule type" value="Genomic_DNA"/>
</dbReference>
<dbReference type="GeneID" id="102363256"/>
<dbReference type="OrthoDB" id="4966at2759"/>
<dbReference type="InterPro" id="IPR018234">
    <property type="entry name" value="GTP_CycHdrlase_I_CS"/>
</dbReference>
<dbReference type="GO" id="GO:0070050">
    <property type="term" value="P:neuron cellular homeostasis"/>
    <property type="evidence" value="ECO:0007669"/>
    <property type="project" value="Ensembl"/>
</dbReference>
<dbReference type="EMBL" id="AFYH01002866">
    <property type="status" value="NOT_ANNOTATED_CDS"/>
    <property type="molecule type" value="Genomic_DNA"/>
</dbReference>
<dbReference type="EMBL" id="AFYH01002867">
    <property type="status" value="NOT_ANNOTATED_CDS"/>
    <property type="molecule type" value="Genomic_DNA"/>
</dbReference>
<reference evidence="20" key="3">
    <citation type="submission" date="2025-09" db="UniProtKB">
        <authorList>
            <consortium name="Ensembl"/>
        </authorList>
    </citation>
    <scope>IDENTIFICATION</scope>
</reference>
<evidence type="ECO:0000259" key="19">
    <source>
        <dbReference type="Pfam" id="PF01227"/>
    </source>
</evidence>
<dbReference type="STRING" id="7897.ENSLACP00000021689"/>
<dbReference type="EC" id="3.5.4.16" evidence="6"/>
<evidence type="ECO:0000256" key="3">
    <source>
        <dbReference type="ARBA" id="ARBA00004496"/>
    </source>
</evidence>
<dbReference type="InterPro" id="IPR043134">
    <property type="entry name" value="GTP-CH-I_N"/>
</dbReference>
<dbReference type="EMBL" id="AFYH01002864">
    <property type="status" value="NOT_ANNOTATED_CDS"/>
    <property type="molecule type" value="Genomic_DNA"/>
</dbReference>
<comment type="similarity">
    <text evidence="5">Belongs to the GTP cyclohydrolase I family.</text>
</comment>
<protein>
    <recommendedName>
        <fullName evidence="7">GTP cyclohydrolase 1</fullName>
        <ecNumber evidence="6">3.5.4.16</ecNumber>
    </recommendedName>
    <alternativeName>
        <fullName evidence="17">GTP cyclohydrolase I</fullName>
    </alternativeName>
</protein>
<keyword evidence="11" id="KW-0547">Nucleotide-binding</keyword>
<accession>H3BIG8</accession>
<evidence type="ECO:0000313" key="20">
    <source>
        <dbReference type="Ensembl" id="ENSLACP00000021689.2"/>
    </source>
</evidence>
<evidence type="ECO:0000256" key="12">
    <source>
        <dbReference type="ARBA" id="ARBA00022801"/>
    </source>
</evidence>
<dbReference type="GO" id="GO:0045088">
    <property type="term" value="P:regulation of innate immune response"/>
    <property type="evidence" value="ECO:0007669"/>
    <property type="project" value="Ensembl"/>
</dbReference>